<dbReference type="PANTHER" id="PTHR24161:SF117">
    <property type="entry name" value="ZU5 DOMAIN-CONTAINING PROTEIN"/>
    <property type="match status" value="1"/>
</dbReference>
<dbReference type="InterPro" id="IPR036770">
    <property type="entry name" value="Ankyrin_rpt-contain_sf"/>
</dbReference>
<accession>A0AA38IBZ5</accession>
<name>A0AA38IBZ5_9CUCU</name>
<dbReference type="PROSITE" id="PS50297">
    <property type="entry name" value="ANK_REP_REGION"/>
    <property type="match status" value="11"/>
</dbReference>
<keyword evidence="6" id="KW-1185">Reference proteome</keyword>
<feature type="region of interest" description="Disordered" evidence="4">
    <location>
        <begin position="1"/>
        <end position="49"/>
    </location>
</feature>
<evidence type="ECO:0000256" key="2">
    <source>
        <dbReference type="ARBA" id="ARBA00023043"/>
    </source>
</evidence>
<dbReference type="EMBL" id="JALNTZ010000005">
    <property type="protein sequence ID" value="KAJ3652840.1"/>
    <property type="molecule type" value="Genomic_DNA"/>
</dbReference>
<dbReference type="SUPFAM" id="SSF52540">
    <property type="entry name" value="P-loop containing nucleoside triphosphate hydrolases"/>
    <property type="match status" value="1"/>
</dbReference>
<evidence type="ECO:0000256" key="1">
    <source>
        <dbReference type="ARBA" id="ARBA00022737"/>
    </source>
</evidence>
<dbReference type="PROSITE" id="PS50088">
    <property type="entry name" value="ANK_REPEAT"/>
    <property type="match status" value="11"/>
</dbReference>
<feature type="repeat" description="ANK" evidence="3">
    <location>
        <begin position="1455"/>
        <end position="1487"/>
    </location>
</feature>
<feature type="repeat" description="ANK" evidence="3">
    <location>
        <begin position="1191"/>
        <end position="1223"/>
    </location>
</feature>
<keyword evidence="1" id="KW-0677">Repeat</keyword>
<feature type="repeat" description="ANK" evidence="3">
    <location>
        <begin position="1224"/>
        <end position="1256"/>
    </location>
</feature>
<dbReference type="SUPFAM" id="SSF48403">
    <property type="entry name" value="Ankyrin repeat"/>
    <property type="match status" value="1"/>
</dbReference>
<dbReference type="InterPro" id="IPR002110">
    <property type="entry name" value="Ankyrin_rpt"/>
</dbReference>
<evidence type="ECO:0000313" key="5">
    <source>
        <dbReference type="EMBL" id="KAJ3652840.1"/>
    </source>
</evidence>
<evidence type="ECO:0000313" key="6">
    <source>
        <dbReference type="Proteomes" id="UP001168821"/>
    </source>
</evidence>
<feature type="repeat" description="ANK" evidence="3">
    <location>
        <begin position="1422"/>
        <end position="1454"/>
    </location>
</feature>
<evidence type="ECO:0000256" key="4">
    <source>
        <dbReference type="SAM" id="MobiDB-lite"/>
    </source>
</evidence>
<feature type="repeat" description="ANK" evidence="3">
    <location>
        <begin position="1158"/>
        <end position="1190"/>
    </location>
</feature>
<feature type="repeat" description="ANK" evidence="3">
    <location>
        <begin position="1389"/>
        <end position="1421"/>
    </location>
</feature>
<proteinExistence type="predicted"/>
<evidence type="ECO:0000256" key="3">
    <source>
        <dbReference type="PROSITE-ProRule" id="PRU00023"/>
    </source>
</evidence>
<organism evidence="5 6">
    <name type="scientific">Zophobas morio</name>
    <dbReference type="NCBI Taxonomy" id="2755281"/>
    <lineage>
        <taxon>Eukaryota</taxon>
        <taxon>Metazoa</taxon>
        <taxon>Ecdysozoa</taxon>
        <taxon>Arthropoda</taxon>
        <taxon>Hexapoda</taxon>
        <taxon>Insecta</taxon>
        <taxon>Pterygota</taxon>
        <taxon>Neoptera</taxon>
        <taxon>Endopterygota</taxon>
        <taxon>Coleoptera</taxon>
        <taxon>Polyphaga</taxon>
        <taxon>Cucujiformia</taxon>
        <taxon>Tenebrionidae</taxon>
        <taxon>Zophobas</taxon>
    </lineage>
</organism>
<dbReference type="Proteomes" id="UP001168821">
    <property type="component" value="Unassembled WGS sequence"/>
</dbReference>
<dbReference type="Pfam" id="PF13637">
    <property type="entry name" value="Ank_4"/>
    <property type="match status" value="1"/>
</dbReference>
<dbReference type="SMART" id="SM00248">
    <property type="entry name" value="ANK"/>
    <property type="match status" value="11"/>
</dbReference>
<dbReference type="PANTHER" id="PTHR24161">
    <property type="entry name" value="ANK_REP_REGION DOMAIN-CONTAINING PROTEIN-RELATED"/>
    <property type="match status" value="1"/>
</dbReference>
<feature type="repeat" description="ANK" evidence="3">
    <location>
        <begin position="1488"/>
        <end position="1515"/>
    </location>
</feature>
<gene>
    <name evidence="5" type="ORF">Zmor_018771</name>
</gene>
<comment type="caution">
    <text evidence="5">The sequence shown here is derived from an EMBL/GenBank/DDBJ whole genome shotgun (WGS) entry which is preliminary data.</text>
</comment>
<sequence>MEDVAGSLEKNFRHEQSPDKPSSTFQSERSPSPTEKNFRKRPGTTDKGKKYENMITANIILHMVNIDKVKDFYVSSNDANFGAFDDVVIEIETDKGRQTKAVQLKHINNPGTLGIHRLASEKGDFSIQKYFKSFQEIKKRPQQCILFTNLKFKVSENTKFQLGGKDFSLECYKTEIADDCLKVSQDINYCHKFRIVAEENHGETPSELQEFKTFLESFSLYTNQQSLETLEKSTANNFTKTFCSNQETFEKYVRIISDWDMLEGSKIKLDRKLMQRAIALCLLSPYVEHFISGPVSDKSKILRQAICSFGITLLENTECDVVKELWDDLDKNIDIKELNRLRSFHRLSPNYISKIEDVDGNVLAQLLWLMEKRPLILKEHENIEKAIQLCPDGKFVLLGEGKWREWMKGRSVFQNLLDLKSEHSLYERVMQNFTISFQGKAALSLIDACGGNEEFLKNIIVNNLLEMIDSPRLVDGAKEVLPNPYIERYLSLNVIDSKYLGHVNRNTVVILNCADSSNEIEKLPNIKLRNIDDYLNKPEWTRSNDSIFIFSKNKCGESEFEKVCSKTPKSKTVHYFKFLKNHILEWIRSRGDVGDLQKYKLLHHSKSENEFWSLEIKKKINLVVGDPGMGKTELAKSLKNKCFSKYWTVIISPQEINLFFKQLEECQTSDYVNLFEKFISYTKYRSLRKFDKEFFKMCSDQLRVLYVWDALDEIYTKYLKDLSDLIVLLSEQGFMQWVTSRKHLKSFLEKKFNTFSLNISQFNEHEQEDYIRKRLNSIISTDNIETAIRKIKSSFALIKHVDILGIPLQIFMLTEIVLQNNDKYLKLFGDSWLLTDLYHYFIEEKFNIFYRNKLCLNIQDYYSRRVFKSDKEKILTHYEKLAVDLIFSDCEDIKCQEGTDSTHEYETIGIITGLQNNTPVFVHASFAEYLTAAYFSKNFEVIPGDRFFDRKYNNVRFFFDMLLAKNSPVHIAVLYRNFAALKSYDDKILTRKDVGGRNALHLICSWGQRHSRLTVRSSKINRDFSYFSSVLVKKISFSKKIPSVRYTLDDYEFTKGELETREYLNAVLHLFSKCNMSEPDELFKMTPLSYARVSESLGVELELLQAEMSQTKQLHSCCDRINILYYSSFFGYENAIKTVFSKELSTYYDEVNFISIVNNDTALTLASKNGHTAVVECLLDLGTEINRSNKYGWTPLYAATFHCHEKTVECLVTRGAKINHTDNYGRTPLYAASSNGHKKTVEYLVKCGAQLNRADDFSETPLYVAYSRGHEKIVEFLVKCGAETNSADENGRTVLHAASSNGDEKIVEYLIKNGAEVNRADIFGETPLEAAASNAHYKTVEYLAKCGAEINRADNKGETPLYTSSKFGHEKIVEFLVKSGAKVNRGDNGGRTPLYAASRNGRENTVKCLVKYGAKINRPRNNGRTPLYAASANDNEKIVEYLAKCGGEVNRTDENGKTPLYTASSKGHEKTVECLVKNGAEINRADKYGWTPLKAASCNGHKEIVEYLAKCGSEI</sequence>
<protein>
    <submittedName>
        <fullName evidence="5">Uncharacterized protein</fullName>
    </submittedName>
</protein>
<dbReference type="InterPro" id="IPR027417">
    <property type="entry name" value="P-loop_NTPase"/>
</dbReference>
<feature type="repeat" description="ANK" evidence="3">
    <location>
        <begin position="1323"/>
        <end position="1355"/>
    </location>
</feature>
<dbReference type="Pfam" id="PF12796">
    <property type="entry name" value="Ank_2"/>
    <property type="match status" value="3"/>
</dbReference>
<dbReference type="Gene3D" id="3.40.50.300">
    <property type="entry name" value="P-loop containing nucleotide triphosphate hydrolases"/>
    <property type="match status" value="1"/>
</dbReference>
<keyword evidence="2 3" id="KW-0040">ANK repeat</keyword>
<feature type="compositionally biased region" description="Polar residues" evidence="4">
    <location>
        <begin position="19"/>
        <end position="35"/>
    </location>
</feature>
<dbReference type="PRINTS" id="PR01415">
    <property type="entry name" value="ANKYRIN"/>
</dbReference>
<feature type="repeat" description="ANK" evidence="3">
    <location>
        <begin position="1290"/>
        <end position="1322"/>
    </location>
</feature>
<feature type="repeat" description="ANK" evidence="3">
    <location>
        <begin position="1356"/>
        <end position="1388"/>
    </location>
</feature>
<reference evidence="5" key="1">
    <citation type="journal article" date="2023" name="G3 (Bethesda)">
        <title>Whole genome assemblies of Zophobas morio and Tenebrio molitor.</title>
        <authorList>
            <person name="Kaur S."/>
            <person name="Stinson S.A."/>
            <person name="diCenzo G.C."/>
        </authorList>
    </citation>
    <scope>NUCLEOTIDE SEQUENCE</scope>
    <source>
        <strain evidence="5">QUZm001</strain>
    </source>
</reference>
<dbReference type="Gene3D" id="1.25.40.20">
    <property type="entry name" value="Ankyrin repeat-containing domain"/>
    <property type="match status" value="4"/>
</dbReference>
<feature type="repeat" description="ANK" evidence="3">
    <location>
        <begin position="1257"/>
        <end position="1289"/>
    </location>
</feature>